<evidence type="ECO:0000313" key="11">
    <source>
        <dbReference type="Proteomes" id="UP001385951"/>
    </source>
</evidence>
<dbReference type="GO" id="GO:0016787">
    <property type="term" value="F:hydrolase activity"/>
    <property type="evidence" value="ECO:0007669"/>
    <property type="project" value="UniProtKB-KW"/>
</dbReference>
<comment type="catalytic activity">
    <reaction evidence="7">
        <text>ATP + H2O = ADP + phosphate + H(+)</text>
        <dbReference type="Rhea" id="RHEA:13065"/>
        <dbReference type="ChEBI" id="CHEBI:15377"/>
        <dbReference type="ChEBI" id="CHEBI:15378"/>
        <dbReference type="ChEBI" id="CHEBI:30616"/>
        <dbReference type="ChEBI" id="CHEBI:43474"/>
        <dbReference type="ChEBI" id="CHEBI:456216"/>
        <dbReference type="EC" id="5.6.2.4"/>
    </reaction>
</comment>
<keyword evidence="2" id="KW-0378">Hydrolase</keyword>
<dbReference type="EC" id="5.6.2.4" evidence="6"/>
<sequence length="417" mass="47135">MVHLFVGCELTGDTVHFGKSAWGDARDASIIVTTAEKWDSLTRNWSEHGKILSQIQIFLVDEIHVLNEARGSTLEVVVSRMKARGASIRFIFVSATVPNIQDVAHWIGRGPNGGPAVVKEFGEEFRPCKLTRHVYGFHRKQEQNDFQFNRILDFRLYGVLQQHSVNKPVLVFCATRKGVMTTAEQLLKEYEDATEKKKTLPWARPRRSNFSFHDKRLDKLAVCGLGVHNAGMTMDDRRLTEELYLNGSLRVLVATSTLAVGVNLPAHTVVIKGVKMFINNTSQEYSDLDIVQMMGRAGRPQFDTEGVAIILCEAALEAKYKALAQGQTTLESCLHKNLSEHINSEIGLGTITDIESAKEWLHNSFLFQRIQRNPRHYAIGKQQNQTWQEKIDDMVTESVKKLQEHEMVAKPEKIVVP</sequence>
<dbReference type="InterPro" id="IPR014001">
    <property type="entry name" value="Helicase_ATP-bd"/>
</dbReference>
<dbReference type="GO" id="GO:0003676">
    <property type="term" value="F:nucleic acid binding"/>
    <property type="evidence" value="ECO:0007669"/>
    <property type="project" value="InterPro"/>
</dbReference>
<comment type="caution">
    <text evidence="10">The sequence shown here is derived from an EMBL/GenBank/DDBJ whole genome shotgun (WGS) entry which is preliminary data.</text>
</comment>
<evidence type="ECO:0000256" key="3">
    <source>
        <dbReference type="ARBA" id="ARBA00022806"/>
    </source>
</evidence>
<dbReference type="SUPFAM" id="SSF52540">
    <property type="entry name" value="P-loop containing nucleoside triphosphate hydrolases"/>
    <property type="match status" value="2"/>
</dbReference>
<dbReference type="FunFam" id="1.10.10.10:FF:000012">
    <property type="entry name" value="U5 small nuclear ribonucleoprotein helicase"/>
    <property type="match status" value="1"/>
</dbReference>
<dbReference type="EMBL" id="JASBNA010000003">
    <property type="protein sequence ID" value="KAK7694049.1"/>
    <property type="molecule type" value="Genomic_DNA"/>
</dbReference>
<keyword evidence="4" id="KW-0067">ATP-binding</keyword>
<dbReference type="Pfam" id="PF00271">
    <property type="entry name" value="Helicase_C"/>
    <property type="match status" value="1"/>
</dbReference>
<dbReference type="InterPro" id="IPR036388">
    <property type="entry name" value="WH-like_DNA-bd_sf"/>
</dbReference>
<evidence type="ECO:0000313" key="10">
    <source>
        <dbReference type="EMBL" id="KAK7694049.1"/>
    </source>
</evidence>
<keyword evidence="3" id="KW-0347">Helicase</keyword>
<evidence type="ECO:0000259" key="9">
    <source>
        <dbReference type="PROSITE" id="PS51194"/>
    </source>
</evidence>
<reference evidence="10 11" key="1">
    <citation type="submission" date="2022-09" db="EMBL/GenBank/DDBJ databases">
        <authorList>
            <person name="Palmer J.M."/>
        </authorList>
    </citation>
    <scope>NUCLEOTIDE SEQUENCE [LARGE SCALE GENOMIC DNA]</scope>
    <source>
        <strain evidence="10 11">DSM 7382</strain>
    </source>
</reference>
<dbReference type="CDD" id="cd18795">
    <property type="entry name" value="SF2_C_Ski2"/>
    <property type="match status" value="1"/>
</dbReference>
<dbReference type="PROSITE" id="PS51194">
    <property type="entry name" value="HELICASE_CTER"/>
    <property type="match status" value="1"/>
</dbReference>
<feature type="domain" description="Helicase ATP-binding" evidence="8">
    <location>
        <begin position="27"/>
        <end position="115"/>
    </location>
</feature>
<organism evidence="10 11">
    <name type="scientific">Cerrena zonata</name>
    <dbReference type="NCBI Taxonomy" id="2478898"/>
    <lineage>
        <taxon>Eukaryota</taxon>
        <taxon>Fungi</taxon>
        <taxon>Dikarya</taxon>
        <taxon>Basidiomycota</taxon>
        <taxon>Agaricomycotina</taxon>
        <taxon>Agaricomycetes</taxon>
        <taxon>Polyporales</taxon>
        <taxon>Cerrenaceae</taxon>
        <taxon>Cerrena</taxon>
    </lineage>
</organism>
<dbReference type="Gene3D" id="3.40.50.300">
    <property type="entry name" value="P-loop containing nucleotide triphosphate hydrolases"/>
    <property type="match status" value="2"/>
</dbReference>
<dbReference type="PROSITE" id="PS51192">
    <property type="entry name" value="HELICASE_ATP_BIND_1"/>
    <property type="match status" value="1"/>
</dbReference>
<comment type="catalytic activity">
    <reaction evidence="5">
        <text>Couples ATP hydrolysis with the unwinding of duplex DNA by translocating in the 3'-5' direction.</text>
        <dbReference type="EC" id="5.6.2.4"/>
    </reaction>
</comment>
<dbReference type="Pfam" id="PF00270">
    <property type="entry name" value="DEAD"/>
    <property type="match status" value="1"/>
</dbReference>
<protein>
    <recommendedName>
        <fullName evidence="6">DNA 3'-5' helicase</fullName>
        <ecNumber evidence="6">5.6.2.4</ecNumber>
    </recommendedName>
</protein>
<evidence type="ECO:0000259" key="8">
    <source>
        <dbReference type="PROSITE" id="PS51192"/>
    </source>
</evidence>
<dbReference type="Proteomes" id="UP001385951">
    <property type="component" value="Unassembled WGS sequence"/>
</dbReference>
<evidence type="ECO:0000256" key="2">
    <source>
        <dbReference type="ARBA" id="ARBA00022801"/>
    </source>
</evidence>
<evidence type="ECO:0000256" key="1">
    <source>
        <dbReference type="ARBA" id="ARBA00022741"/>
    </source>
</evidence>
<dbReference type="InterPro" id="IPR057842">
    <property type="entry name" value="WH_MER3"/>
</dbReference>
<gene>
    <name evidence="10" type="ORF">QCA50_003625</name>
</gene>
<proteinExistence type="predicted"/>
<dbReference type="Pfam" id="PF23445">
    <property type="entry name" value="WHD_SNRNP200"/>
    <property type="match status" value="1"/>
</dbReference>
<evidence type="ECO:0000256" key="7">
    <source>
        <dbReference type="ARBA" id="ARBA00048988"/>
    </source>
</evidence>
<dbReference type="Gene3D" id="1.10.10.10">
    <property type="entry name" value="Winged helix-like DNA-binding domain superfamily/Winged helix DNA-binding domain"/>
    <property type="match status" value="1"/>
</dbReference>
<evidence type="ECO:0000256" key="5">
    <source>
        <dbReference type="ARBA" id="ARBA00034617"/>
    </source>
</evidence>
<dbReference type="InterPro" id="IPR001650">
    <property type="entry name" value="Helicase_C-like"/>
</dbReference>
<name>A0AAW0GQD0_9APHY</name>
<evidence type="ECO:0000256" key="6">
    <source>
        <dbReference type="ARBA" id="ARBA00034808"/>
    </source>
</evidence>
<dbReference type="GO" id="GO:0043138">
    <property type="term" value="F:3'-5' DNA helicase activity"/>
    <property type="evidence" value="ECO:0007669"/>
    <property type="project" value="UniProtKB-EC"/>
</dbReference>
<dbReference type="PANTHER" id="PTHR47835:SF3">
    <property type="entry name" value="HELICASE FOR MEIOSIS 1"/>
    <property type="match status" value="1"/>
</dbReference>
<dbReference type="GO" id="GO:0005524">
    <property type="term" value="F:ATP binding"/>
    <property type="evidence" value="ECO:0007669"/>
    <property type="project" value="UniProtKB-KW"/>
</dbReference>
<dbReference type="SMART" id="SM00490">
    <property type="entry name" value="HELICc"/>
    <property type="match status" value="1"/>
</dbReference>
<evidence type="ECO:0000256" key="4">
    <source>
        <dbReference type="ARBA" id="ARBA00022840"/>
    </source>
</evidence>
<dbReference type="AlphaFoldDB" id="A0AAW0GQD0"/>
<dbReference type="PANTHER" id="PTHR47835">
    <property type="entry name" value="HFM1, ATP DEPENDENT DNA HELICASE HOMOLOG"/>
    <property type="match status" value="1"/>
</dbReference>
<keyword evidence="11" id="KW-1185">Reference proteome</keyword>
<accession>A0AAW0GQD0</accession>
<feature type="domain" description="Helicase C-terminal" evidence="9">
    <location>
        <begin position="159"/>
        <end position="346"/>
    </location>
</feature>
<dbReference type="InterPro" id="IPR052247">
    <property type="entry name" value="Meiotic_Crossover_Helicase"/>
</dbReference>
<keyword evidence="1" id="KW-0547">Nucleotide-binding</keyword>
<dbReference type="InterPro" id="IPR027417">
    <property type="entry name" value="P-loop_NTPase"/>
</dbReference>
<dbReference type="InterPro" id="IPR011545">
    <property type="entry name" value="DEAD/DEAH_box_helicase_dom"/>
</dbReference>